<organism evidence="3 4">
    <name type="scientific">Onychostoma macrolepis</name>
    <dbReference type="NCBI Taxonomy" id="369639"/>
    <lineage>
        <taxon>Eukaryota</taxon>
        <taxon>Metazoa</taxon>
        <taxon>Chordata</taxon>
        <taxon>Craniata</taxon>
        <taxon>Vertebrata</taxon>
        <taxon>Euteleostomi</taxon>
        <taxon>Actinopterygii</taxon>
        <taxon>Neopterygii</taxon>
        <taxon>Teleostei</taxon>
        <taxon>Ostariophysi</taxon>
        <taxon>Cypriniformes</taxon>
        <taxon>Cyprinidae</taxon>
        <taxon>Acrossocheilinae</taxon>
        <taxon>Onychostoma</taxon>
    </lineage>
</organism>
<proteinExistence type="predicted"/>
<feature type="domain" description="GH18" evidence="2">
    <location>
        <begin position="7"/>
        <end position="321"/>
    </location>
</feature>
<gene>
    <name evidence="3" type="ORF">G5714_022470</name>
</gene>
<keyword evidence="1" id="KW-0732">Signal</keyword>
<comment type="caution">
    <text evidence="3">The sequence shown here is derived from an EMBL/GenBank/DDBJ whole genome shotgun (WGS) entry which is preliminary data.</text>
</comment>
<dbReference type="PROSITE" id="PS51910">
    <property type="entry name" value="GH18_2"/>
    <property type="match status" value="1"/>
</dbReference>
<feature type="chain" id="PRO_5029875074" description="GH18 domain-containing protein" evidence="1">
    <location>
        <begin position="19"/>
        <end position="478"/>
    </location>
</feature>
<dbReference type="PANTHER" id="PTHR11177:SF404">
    <property type="entry name" value="HISTIDINE-RICH CARBOXYL TERMINUS PROTEIN 1 ISOFORM X1"/>
    <property type="match status" value="1"/>
</dbReference>
<dbReference type="Gene3D" id="3.20.20.80">
    <property type="entry name" value="Glycosidases"/>
    <property type="match status" value="1"/>
</dbReference>
<evidence type="ECO:0000256" key="1">
    <source>
        <dbReference type="SAM" id="SignalP"/>
    </source>
</evidence>
<dbReference type="GO" id="GO:0004568">
    <property type="term" value="F:chitinase activity"/>
    <property type="evidence" value="ECO:0007669"/>
    <property type="project" value="TreeGrafter"/>
</dbReference>
<dbReference type="GO" id="GO:0005975">
    <property type="term" value="P:carbohydrate metabolic process"/>
    <property type="evidence" value="ECO:0007669"/>
    <property type="project" value="InterPro"/>
</dbReference>
<dbReference type="EMBL" id="JAAMOB010000023">
    <property type="protein sequence ID" value="KAF4096501.1"/>
    <property type="molecule type" value="Genomic_DNA"/>
</dbReference>
<dbReference type="InterPro" id="IPR011583">
    <property type="entry name" value="Chitinase_II/V-like_cat"/>
</dbReference>
<dbReference type="InterPro" id="IPR001223">
    <property type="entry name" value="Glyco_hydro18_cat"/>
</dbReference>
<dbReference type="GO" id="GO:0008061">
    <property type="term" value="F:chitin binding"/>
    <property type="evidence" value="ECO:0007669"/>
    <property type="project" value="InterPro"/>
</dbReference>
<evidence type="ECO:0000313" key="3">
    <source>
        <dbReference type="EMBL" id="KAF4096501.1"/>
    </source>
</evidence>
<reference evidence="3 4" key="1">
    <citation type="submission" date="2020-04" db="EMBL/GenBank/DDBJ databases">
        <title>Chromosome-level genome assembly of a cyprinid fish Onychostoma macrolepis by integration of Nanopore Sequencing, Bionano and Hi-C technology.</title>
        <authorList>
            <person name="Wang D."/>
        </authorList>
    </citation>
    <scope>NUCLEOTIDE SEQUENCE [LARGE SCALE GENOMIC DNA]</scope>
    <source>
        <strain evidence="3">SWU-2019</strain>
        <tissue evidence="3">Muscle</tissue>
    </source>
</reference>
<protein>
    <recommendedName>
        <fullName evidence="2">GH18 domain-containing protein</fullName>
    </recommendedName>
</protein>
<dbReference type="GO" id="GO:0006032">
    <property type="term" value="P:chitin catabolic process"/>
    <property type="evidence" value="ECO:0007669"/>
    <property type="project" value="TreeGrafter"/>
</dbReference>
<dbReference type="Proteomes" id="UP000579812">
    <property type="component" value="Unassembled WGS sequence"/>
</dbReference>
<dbReference type="SMART" id="SM00636">
    <property type="entry name" value="Glyco_18"/>
    <property type="match status" value="1"/>
</dbReference>
<dbReference type="InterPro" id="IPR050314">
    <property type="entry name" value="Glycosyl_Hydrlase_18"/>
</dbReference>
<dbReference type="GO" id="GO:0005576">
    <property type="term" value="C:extracellular region"/>
    <property type="evidence" value="ECO:0007669"/>
    <property type="project" value="TreeGrafter"/>
</dbReference>
<dbReference type="Pfam" id="PF00704">
    <property type="entry name" value="Glyco_hydro_18"/>
    <property type="match status" value="1"/>
</dbReference>
<accession>A0A7J6BP51</accession>
<dbReference type="InterPro" id="IPR017853">
    <property type="entry name" value="GH"/>
</dbReference>
<name>A0A7J6BP51_9TELE</name>
<evidence type="ECO:0000259" key="2">
    <source>
        <dbReference type="PROSITE" id="PS51910"/>
    </source>
</evidence>
<keyword evidence="4" id="KW-1185">Reference proteome</keyword>
<feature type="signal peptide" evidence="1">
    <location>
        <begin position="1"/>
        <end position="18"/>
    </location>
</feature>
<sequence>MQLIRAFAFLCLVISVGAQRSYRLTCYLDVLTHRTHEGPCSHIILPLTSSDDDLYLQSLSEDDSVTLRKMKERNPTLKILLGLEVKSSRLELMSTNEAGVESFVQKVLTYLKDKSLDGLDVTWLDGPSSDESSRSTELFTNFLKSLKGTFEEETQPLLLSLSVLEPVDHSVVTYNERTLSQYVDFISILPANLEKDGPYIDKTVQHWQDQQVDLQKLNLAMPAFLRRSCRRHHHRDHLKHDDMNSETGRNDRIHVLGLYLGDQVCQAIKSGQERFITLTSLSNEQSLVAEVLQKGFGGIGVVFIDLDVFYNSTCANITEEERAMVESKHRCNLNSISEYERLTDGVCLCYMRVGPERCQRCKCTNQSPSAPRHCLHSAVKMSSWLLAVSWHFNTIRKSLQIRVEQEDRHSNAAPPRGLHDFHDLLMHASPDDERNRWCVVNLMSAPASLLSYRLHLLISDATRLWSRLNAGPQSLPEE</sequence>
<evidence type="ECO:0000313" key="4">
    <source>
        <dbReference type="Proteomes" id="UP000579812"/>
    </source>
</evidence>
<dbReference type="PANTHER" id="PTHR11177">
    <property type="entry name" value="CHITINASE"/>
    <property type="match status" value="1"/>
</dbReference>
<dbReference type="SUPFAM" id="SSF51445">
    <property type="entry name" value="(Trans)glycosidases"/>
    <property type="match status" value="1"/>
</dbReference>
<dbReference type="AlphaFoldDB" id="A0A7J6BP51"/>